<dbReference type="RefSeq" id="WP_034246623.1">
    <property type="nucleotide sequence ID" value="NZ_AQRA01000011.1"/>
</dbReference>
<reference evidence="1 2" key="1">
    <citation type="submission" date="2014-04" db="EMBL/GenBank/DDBJ databases">
        <title>Aquimarina sp. 22II-S11-z7 Genome Sequencing.</title>
        <authorList>
            <person name="Lai Q."/>
        </authorList>
    </citation>
    <scope>NUCLEOTIDE SEQUENCE [LARGE SCALE GENOMIC DNA]</scope>
    <source>
        <strain evidence="1 2">22II-S11-z7</strain>
    </source>
</reference>
<protein>
    <submittedName>
        <fullName evidence="1">Uncharacterized protein</fullName>
    </submittedName>
</protein>
<dbReference type="AlphaFoldDB" id="A0A023BPJ9"/>
<organism evidence="1 2">
    <name type="scientific">Aquimarina atlantica</name>
    <dbReference type="NCBI Taxonomy" id="1317122"/>
    <lineage>
        <taxon>Bacteria</taxon>
        <taxon>Pseudomonadati</taxon>
        <taxon>Bacteroidota</taxon>
        <taxon>Flavobacteriia</taxon>
        <taxon>Flavobacteriales</taxon>
        <taxon>Flavobacteriaceae</taxon>
        <taxon>Aquimarina</taxon>
    </lineage>
</organism>
<name>A0A023BPJ9_9FLAO</name>
<comment type="caution">
    <text evidence="1">The sequence shown here is derived from an EMBL/GenBank/DDBJ whole genome shotgun (WGS) entry which is preliminary data.</text>
</comment>
<keyword evidence="2" id="KW-1185">Reference proteome</keyword>
<accession>A0A023BPJ9</accession>
<evidence type="ECO:0000313" key="2">
    <source>
        <dbReference type="Proteomes" id="UP000023541"/>
    </source>
</evidence>
<dbReference type="Proteomes" id="UP000023541">
    <property type="component" value="Unassembled WGS sequence"/>
</dbReference>
<gene>
    <name evidence="1" type="ORF">ATO12_05690</name>
</gene>
<sequence>MLSKILRLKDVQQLNKKQQETINGGIQHPVGCRTKRDCLEAIGEWDWYCSISPYGGYGTCMPY</sequence>
<dbReference type="EMBL" id="AQRA01000011">
    <property type="protein sequence ID" value="EZH71869.1"/>
    <property type="molecule type" value="Genomic_DNA"/>
</dbReference>
<evidence type="ECO:0000313" key="1">
    <source>
        <dbReference type="EMBL" id="EZH71869.1"/>
    </source>
</evidence>
<proteinExistence type="predicted"/>
<dbReference type="OrthoDB" id="1163694at2"/>
<dbReference type="eggNOG" id="ENOG5032Q2U">
    <property type="taxonomic scope" value="Bacteria"/>
</dbReference>